<gene>
    <name evidence="5" type="ORF">ALMOND_2B012985</name>
</gene>
<feature type="region of interest" description="Disordered" evidence="3">
    <location>
        <begin position="127"/>
        <end position="258"/>
    </location>
</feature>
<protein>
    <submittedName>
        <fullName evidence="5">PREDICTED: U1 small</fullName>
    </submittedName>
</protein>
<dbReference type="SMART" id="SM00360">
    <property type="entry name" value="RRM"/>
    <property type="match status" value="1"/>
</dbReference>
<dbReference type="SUPFAM" id="SSF54928">
    <property type="entry name" value="RNA-binding domain, RBD"/>
    <property type="match status" value="1"/>
</dbReference>
<proteinExistence type="predicted"/>
<dbReference type="Gramene" id="VVA10667">
    <property type="protein sequence ID" value="VVA10667"/>
    <property type="gene ID" value="Prudul26B012985"/>
</dbReference>
<feature type="compositionally biased region" description="Basic and acidic residues" evidence="3">
    <location>
        <begin position="127"/>
        <end position="181"/>
    </location>
</feature>
<dbReference type="AlphaFoldDB" id="A0A5E4E4C1"/>
<dbReference type="GO" id="GO:0003723">
    <property type="term" value="F:RNA binding"/>
    <property type="evidence" value="ECO:0007669"/>
    <property type="project" value="UniProtKB-UniRule"/>
</dbReference>
<dbReference type="GO" id="GO:0005634">
    <property type="term" value="C:nucleus"/>
    <property type="evidence" value="ECO:0007669"/>
    <property type="project" value="TreeGrafter"/>
</dbReference>
<dbReference type="Proteomes" id="UP000327085">
    <property type="component" value="Chromosome 7"/>
</dbReference>
<dbReference type="PANTHER" id="PTHR48024:SF56">
    <property type="entry name" value="HETEROGENEOUS NUCLEAR RIBONUCLEOPROTEIN A0"/>
    <property type="match status" value="1"/>
</dbReference>
<evidence type="ECO:0000259" key="4">
    <source>
        <dbReference type="PROSITE" id="PS50102"/>
    </source>
</evidence>
<dbReference type="InterPro" id="IPR050886">
    <property type="entry name" value="RNA-binding_reg"/>
</dbReference>
<dbReference type="EMBL" id="CABIKO010000002">
    <property type="protein sequence ID" value="VVA10667.1"/>
    <property type="molecule type" value="Genomic_DNA"/>
</dbReference>
<evidence type="ECO:0000256" key="3">
    <source>
        <dbReference type="SAM" id="MobiDB-lite"/>
    </source>
</evidence>
<dbReference type="InterPro" id="IPR000504">
    <property type="entry name" value="RRM_dom"/>
</dbReference>
<reference evidence="6" key="1">
    <citation type="journal article" date="2020" name="Plant J.">
        <title>Transposons played a major role in the diversification between the closely related almond and peach genomes: results from the almond genome sequence.</title>
        <authorList>
            <person name="Alioto T."/>
            <person name="Alexiou K.G."/>
            <person name="Bardil A."/>
            <person name="Barteri F."/>
            <person name="Castanera R."/>
            <person name="Cruz F."/>
            <person name="Dhingra A."/>
            <person name="Duval H."/>
            <person name="Fernandez I Marti A."/>
            <person name="Frias L."/>
            <person name="Galan B."/>
            <person name="Garcia J.L."/>
            <person name="Howad W."/>
            <person name="Gomez-Garrido J."/>
            <person name="Gut M."/>
            <person name="Julca I."/>
            <person name="Morata J."/>
            <person name="Puigdomenech P."/>
            <person name="Ribeca P."/>
            <person name="Rubio Cabetas M.J."/>
            <person name="Vlasova A."/>
            <person name="Wirthensohn M."/>
            <person name="Garcia-Mas J."/>
            <person name="Gabaldon T."/>
            <person name="Casacuberta J.M."/>
            <person name="Arus P."/>
        </authorList>
    </citation>
    <scope>NUCLEOTIDE SEQUENCE [LARGE SCALE GENOMIC DNA]</scope>
    <source>
        <strain evidence="6">cv. Texas</strain>
    </source>
</reference>
<dbReference type="GO" id="GO:0005739">
    <property type="term" value="C:mitochondrion"/>
    <property type="evidence" value="ECO:0007669"/>
    <property type="project" value="TreeGrafter"/>
</dbReference>
<dbReference type="InParanoid" id="A0A5E4E4C1"/>
<dbReference type="InterPro" id="IPR035979">
    <property type="entry name" value="RBD_domain_sf"/>
</dbReference>
<dbReference type="OMA" id="QHAISGM"/>
<evidence type="ECO:0000256" key="1">
    <source>
        <dbReference type="ARBA" id="ARBA00022884"/>
    </source>
</evidence>
<dbReference type="Gene3D" id="3.30.70.330">
    <property type="match status" value="1"/>
</dbReference>
<dbReference type="FunCoup" id="A0A5E4E4C1">
    <property type="interactions" value="718"/>
</dbReference>
<feature type="domain" description="RRM" evidence="4">
    <location>
        <begin position="7"/>
        <end position="84"/>
    </location>
</feature>
<dbReference type="FunFam" id="3.30.70.330:FF:000539">
    <property type="entry name" value="RNA-binding (RRM/RBD/RNP motifs) family protein"/>
    <property type="match status" value="1"/>
</dbReference>
<evidence type="ECO:0000256" key="2">
    <source>
        <dbReference type="PROSITE-ProRule" id="PRU00176"/>
    </source>
</evidence>
<dbReference type="InterPro" id="IPR012677">
    <property type="entry name" value="Nucleotide-bd_a/b_plait_sf"/>
</dbReference>
<sequence>MTIDDESSVYVGGLPYDATEDRVRRVFELYGSVIAVKIINDASTRGKCYGFVTFRNPRSAIHAINEMDGRTVDGRVIRVNEVRTRGGRLGFGRDREGFGRNVERGRNWDRDRDHEREYDHDRDRYKDRYSDRSREHSDRSRERDRGRSLGVDQERDRGYDRERDYDQVRDHFLDRDRHQDRDLEDAEQGQSRNHDQGWERDRALDSDRDREMEKNKNHTTIAAKDRDQHSRRRNSSNSVDRQSRDLLSHPSDDYDDQVKEQLERSMRRLEEIKKETIQMEESLKEKGKLVLDLQKKSKKLEDALINAKKNSSHHKMKLTKLHKSFMQVKDYTERLKSCEHELQLGQFMLLPNGKPKVWSSKNSNPLLMLCI</sequence>
<evidence type="ECO:0000313" key="6">
    <source>
        <dbReference type="Proteomes" id="UP000327085"/>
    </source>
</evidence>
<name>A0A5E4E4C1_PRUDU</name>
<evidence type="ECO:0000313" key="5">
    <source>
        <dbReference type="EMBL" id="VVA10667.1"/>
    </source>
</evidence>
<dbReference type="Pfam" id="PF00076">
    <property type="entry name" value="RRM_1"/>
    <property type="match status" value="1"/>
</dbReference>
<feature type="compositionally biased region" description="Basic and acidic residues" evidence="3">
    <location>
        <begin position="192"/>
        <end position="216"/>
    </location>
</feature>
<accession>A0A5E4E4C1</accession>
<keyword evidence="1 2" id="KW-0694">RNA-binding</keyword>
<dbReference type="CDD" id="cd00590">
    <property type="entry name" value="RRM_SF"/>
    <property type="match status" value="1"/>
</dbReference>
<dbReference type="PANTHER" id="PTHR48024">
    <property type="entry name" value="GEO13361P1-RELATED"/>
    <property type="match status" value="1"/>
</dbReference>
<organism evidence="5 6">
    <name type="scientific">Prunus dulcis</name>
    <name type="common">Almond</name>
    <name type="synonym">Amygdalus dulcis</name>
    <dbReference type="NCBI Taxonomy" id="3755"/>
    <lineage>
        <taxon>Eukaryota</taxon>
        <taxon>Viridiplantae</taxon>
        <taxon>Streptophyta</taxon>
        <taxon>Embryophyta</taxon>
        <taxon>Tracheophyta</taxon>
        <taxon>Spermatophyta</taxon>
        <taxon>Magnoliopsida</taxon>
        <taxon>eudicotyledons</taxon>
        <taxon>Gunneridae</taxon>
        <taxon>Pentapetalae</taxon>
        <taxon>rosids</taxon>
        <taxon>fabids</taxon>
        <taxon>Rosales</taxon>
        <taxon>Rosaceae</taxon>
        <taxon>Amygdaloideae</taxon>
        <taxon>Amygdaleae</taxon>
        <taxon>Prunus</taxon>
    </lineage>
</organism>
<feature type="compositionally biased region" description="Basic and acidic residues" evidence="3">
    <location>
        <begin position="241"/>
        <end position="258"/>
    </location>
</feature>
<dbReference type="PROSITE" id="PS50102">
    <property type="entry name" value="RRM"/>
    <property type="match status" value="1"/>
</dbReference>